<keyword evidence="2" id="KW-0732">Signal</keyword>
<evidence type="ECO:0000313" key="4">
    <source>
        <dbReference type="EMBL" id="GFS85327.1"/>
    </source>
</evidence>
<name>A0A8X6MZ46_NEPPI</name>
<feature type="compositionally biased region" description="Low complexity" evidence="1">
    <location>
        <begin position="204"/>
        <end position="219"/>
    </location>
</feature>
<accession>A0A8X6MZ46</accession>
<feature type="compositionally biased region" description="Polar residues" evidence="1">
    <location>
        <begin position="425"/>
        <end position="460"/>
    </location>
</feature>
<feature type="compositionally biased region" description="Polar residues" evidence="1">
    <location>
        <begin position="505"/>
        <end position="520"/>
    </location>
</feature>
<dbReference type="AlphaFoldDB" id="A0A8X6MZ46"/>
<dbReference type="InterPro" id="IPR052976">
    <property type="entry name" value="Scoloptoxin-like"/>
</dbReference>
<protein>
    <submittedName>
        <fullName evidence="4">Chitin-binding type-2 domain-containing protein</fullName>
    </submittedName>
</protein>
<dbReference type="OrthoDB" id="10059269at2759"/>
<dbReference type="EMBL" id="BMAW01003741">
    <property type="protein sequence ID" value="GFS85327.1"/>
    <property type="molecule type" value="Genomic_DNA"/>
</dbReference>
<feature type="chain" id="PRO_5036494587" evidence="2">
    <location>
        <begin position="26"/>
        <end position="577"/>
    </location>
</feature>
<feature type="compositionally biased region" description="Gly residues" evidence="1">
    <location>
        <begin position="298"/>
        <end position="316"/>
    </location>
</feature>
<feature type="compositionally biased region" description="Polar residues" evidence="1">
    <location>
        <begin position="474"/>
        <end position="485"/>
    </location>
</feature>
<dbReference type="InterPro" id="IPR002557">
    <property type="entry name" value="Chitin-bd_dom"/>
</dbReference>
<feature type="compositionally biased region" description="Gly residues" evidence="1">
    <location>
        <begin position="336"/>
        <end position="346"/>
    </location>
</feature>
<dbReference type="PROSITE" id="PS50940">
    <property type="entry name" value="CHIT_BIND_II"/>
    <property type="match status" value="1"/>
</dbReference>
<dbReference type="Pfam" id="PF01607">
    <property type="entry name" value="CBM_14"/>
    <property type="match status" value="1"/>
</dbReference>
<dbReference type="SUPFAM" id="SSF57625">
    <property type="entry name" value="Invertebrate chitin-binding proteins"/>
    <property type="match status" value="1"/>
</dbReference>
<dbReference type="GO" id="GO:0005576">
    <property type="term" value="C:extracellular region"/>
    <property type="evidence" value="ECO:0007669"/>
    <property type="project" value="InterPro"/>
</dbReference>
<evidence type="ECO:0000313" key="5">
    <source>
        <dbReference type="Proteomes" id="UP000887013"/>
    </source>
</evidence>
<feature type="domain" description="Chitin-binding type-2" evidence="3">
    <location>
        <begin position="90"/>
        <end position="149"/>
    </location>
</feature>
<dbReference type="PANTHER" id="PTHR22933">
    <property type="entry name" value="FI18007P1-RELATED"/>
    <property type="match status" value="1"/>
</dbReference>
<dbReference type="Proteomes" id="UP000887013">
    <property type="component" value="Unassembled WGS sequence"/>
</dbReference>
<proteinExistence type="predicted"/>
<feature type="signal peptide" evidence="2">
    <location>
        <begin position="1"/>
        <end position="25"/>
    </location>
</feature>
<evidence type="ECO:0000256" key="2">
    <source>
        <dbReference type="SAM" id="SignalP"/>
    </source>
</evidence>
<dbReference type="GO" id="GO:0008061">
    <property type="term" value="F:chitin binding"/>
    <property type="evidence" value="ECO:0007669"/>
    <property type="project" value="InterPro"/>
</dbReference>
<evidence type="ECO:0000259" key="3">
    <source>
        <dbReference type="PROSITE" id="PS50940"/>
    </source>
</evidence>
<feature type="compositionally biased region" description="Polar residues" evidence="1">
    <location>
        <begin position="220"/>
        <end position="234"/>
    </location>
</feature>
<gene>
    <name evidence="4" type="primary">AVEN_146908_1</name>
    <name evidence="4" type="ORF">NPIL_308161</name>
</gene>
<dbReference type="Gene3D" id="2.170.140.10">
    <property type="entry name" value="Chitin binding domain"/>
    <property type="match status" value="1"/>
</dbReference>
<dbReference type="SMART" id="SM00494">
    <property type="entry name" value="ChtBD2"/>
    <property type="match status" value="1"/>
</dbReference>
<reference evidence="4" key="1">
    <citation type="submission" date="2020-08" db="EMBL/GenBank/DDBJ databases">
        <title>Multicomponent nature underlies the extraordinary mechanical properties of spider dragline silk.</title>
        <authorList>
            <person name="Kono N."/>
            <person name="Nakamura H."/>
            <person name="Mori M."/>
            <person name="Yoshida Y."/>
            <person name="Ohtoshi R."/>
            <person name="Malay A.D."/>
            <person name="Moran D.A.P."/>
            <person name="Tomita M."/>
            <person name="Numata K."/>
            <person name="Arakawa K."/>
        </authorList>
    </citation>
    <scope>NUCLEOTIDE SEQUENCE</scope>
</reference>
<keyword evidence="5" id="KW-1185">Reference proteome</keyword>
<dbReference type="InterPro" id="IPR036508">
    <property type="entry name" value="Chitin-bd_dom_sf"/>
</dbReference>
<feature type="compositionally biased region" description="Polar residues" evidence="1">
    <location>
        <begin position="256"/>
        <end position="273"/>
    </location>
</feature>
<evidence type="ECO:0000256" key="1">
    <source>
        <dbReference type="SAM" id="MobiDB-lite"/>
    </source>
</evidence>
<comment type="caution">
    <text evidence="4">The sequence shown here is derived from an EMBL/GenBank/DDBJ whole genome shotgun (WGS) entry which is preliminary data.</text>
</comment>
<organism evidence="4 5">
    <name type="scientific">Nephila pilipes</name>
    <name type="common">Giant wood spider</name>
    <name type="synonym">Nephila maculata</name>
    <dbReference type="NCBI Taxonomy" id="299642"/>
    <lineage>
        <taxon>Eukaryota</taxon>
        <taxon>Metazoa</taxon>
        <taxon>Ecdysozoa</taxon>
        <taxon>Arthropoda</taxon>
        <taxon>Chelicerata</taxon>
        <taxon>Arachnida</taxon>
        <taxon>Araneae</taxon>
        <taxon>Araneomorphae</taxon>
        <taxon>Entelegynae</taxon>
        <taxon>Araneoidea</taxon>
        <taxon>Nephilidae</taxon>
        <taxon>Nephila</taxon>
    </lineage>
</organism>
<feature type="compositionally biased region" description="Polar residues" evidence="1">
    <location>
        <begin position="384"/>
        <end position="399"/>
    </location>
</feature>
<sequence>MNSEKIRDILLRTLVSFACVTISLSKGDGGQQNWPQQGWGGGQTKGPLGGWDDEPSNPWGGGGGGWKLEDSIPGIPGQSYPNYDKIPDTSFDCRRQKNPGYYGDVETQCQVFHICQAGGRQNSFLCPIGTIFNQESFVCDWWFNVNCGETPAHYDRNGNLFRGSDIGIDGSKIMRKGQQGNSKGSDQPPAVGIPSWGSQDSSDGNWGMKGNMNQGGQQNPWRNQGSSNKGSSTGLGRPNANVGSHNKGSARGNQGGNSWQNGVSSGFQNQGNQKGIGMGGNQGSQRGFGMAGNQGNQRGFGMGGNQGNQKGLGIGGNQRNQRGAGMGGNQSRNKGLGMGGNPGWGQQGNSRVNSGRNNKGMAGNQIRQGRGSGDGFGQKGDMSGGNNRMQRRSGLSPNSKGLRRSQKGQGGNNMRPGNVGGSGNFGTSNQDTKGTGMDSSSFSANSWSMGSQNFQFSSFQGKGDALSAGPNVKGGSSSFQENNSWKGPEGSENFQQGGHFKGEDGNNNWNRGNSDFNQWGNKVPEYQPAFGDNNAGGGQDNWRADYDAPNANSFNFNDKGSYEGQAGENDYDYVWNS</sequence>
<feature type="region of interest" description="Disordered" evidence="1">
    <location>
        <begin position="171"/>
        <end position="577"/>
    </location>
</feature>
<feature type="region of interest" description="Disordered" evidence="1">
    <location>
        <begin position="30"/>
        <end position="63"/>
    </location>
</feature>
<dbReference type="PANTHER" id="PTHR22933:SF42">
    <property type="entry name" value="FI18455P1-RELATED"/>
    <property type="match status" value="1"/>
</dbReference>
<feature type="compositionally biased region" description="Gly residues" evidence="1">
    <location>
        <begin position="38"/>
        <end position="49"/>
    </location>
</feature>